<keyword evidence="5" id="KW-1185">Reference proteome</keyword>
<keyword evidence="2" id="KW-0812">Transmembrane</keyword>
<feature type="transmembrane region" description="Helical" evidence="2">
    <location>
        <begin position="365"/>
        <end position="385"/>
    </location>
</feature>
<dbReference type="AlphaFoldDB" id="A0A2K2FWE4"/>
<feature type="transmembrane region" description="Helical" evidence="2">
    <location>
        <begin position="328"/>
        <end position="345"/>
    </location>
</feature>
<name>A0A2K2FWE4_9SPHN</name>
<evidence type="ECO:0000256" key="2">
    <source>
        <dbReference type="SAM" id="Phobius"/>
    </source>
</evidence>
<dbReference type="Proteomes" id="UP000236327">
    <property type="component" value="Unassembled WGS sequence"/>
</dbReference>
<feature type="transmembrane region" description="Helical" evidence="2">
    <location>
        <begin position="288"/>
        <end position="308"/>
    </location>
</feature>
<keyword evidence="2" id="KW-0472">Membrane</keyword>
<dbReference type="InterPro" id="IPR007349">
    <property type="entry name" value="DUF418"/>
</dbReference>
<comment type="caution">
    <text evidence="4">The sequence shown here is derived from an EMBL/GenBank/DDBJ whole genome shotgun (WGS) entry which is preliminary data.</text>
</comment>
<reference evidence="4 5" key="1">
    <citation type="submission" date="2016-05" db="EMBL/GenBank/DDBJ databases">
        <title>Complete genome sequence of Novosphingobium guangzhouense SA925(T).</title>
        <authorList>
            <person name="Sha S."/>
        </authorList>
    </citation>
    <scope>NUCLEOTIDE SEQUENCE [LARGE SCALE GENOMIC DNA]</scope>
    <source>
        <strain evidence="4 5">SA925</strain>
    </source>
</reference>
<dbReference type="OrthoDB" id="9807744at2"/>
<keyword evidence="2" id="KW-1133">Transmembrane helix</keyword>
<protein>
    <recommendedName>
        <fullName evidence="3">DUF418 domain-containing protein</fullName>
    </recommendedName>
</protein>
<feature type="domain" description="DUF418" evidence="3">
    <location>
        <begin position="275"/>
        <end position="433"/>
    </location>
</feature>
<feature type="transmembrane region" description="Helical" evidence="2">
    <location>
        <begin position="114"/>
        <end position="144"/>
    </location>
</feature>
<sequence length="471" mass="52556">MAGELLQFGPVRGRARIDAIDVLRGIAILGILFMNIPFMGTNVSSWMYDFRRLSWSAADQATWATIQIFWDGTQRGLFELLFGAGVMVFTAKAMKPDDPVIVADLYYRRNLLLMLFGLIDIFVIAWVGDILLAYGLAALLLFPFRKASPRVLLAMGMSFAAFVAVTGAFEYQEQVERIHKVEALQQKQASGASLSAEDRKTLSDWQEKVDRHDLSKQPGKKDQQAIDAERKAREGWPHQYVMFAWFIWNKIFGDGNGLFFTVLEAVPAMCIGMALFKWGVIQGDRSAGFYAGLALAGYVAGCGLRAWYVVEIFRFTPWPNSGMMTAEVARLSVTLGHVGLFNLLMKTATGRTVLAPFKAAGRMAFSIYILTSIVTMWFVFAPWGLGLWDKLGWMQLMVAAAVIDVFMLVFANLWLRFFLSGPLEWSWRSLTYWTRQPFVRGKAVSREEGESPLPDAPVMPGSGTPPGALPA</sequence>
<dbReference type="PANTHER" id="PTHR30590">
    <property type="entry name" value="INNER MEMBRANE PROTEIN"/>
    <property type="match status" value="1"/>
</dbReference>
<evidence type="ECO:0000259" key="3">
    <source>
        <dbReference type="Pfam" id="PF04235"/>
    </source>
</evidence>
<evidence type="ECO:0000313" key="5">
    <source>
        <dbReference type="Proteomes" id="UP000236327"/>
    </source>
</evidence>
<gene>
    <name evidence="4" type="ORF">A8V01_24975</name>
</gene>
<feature type="transmembrane region" description="Helical" evidence="2">
    <location>
        <begin position="258"/>
        <end position="276"/>
    </location>
</feature>
<dbReference type="InterPro" id="IPR052529">
    <property type="entry name" value="Bact_Transport_Assoc"/>
</dbReference>
<dbReference type="RefSeq" id="WP_103098112.1">
    <property type="nucleotide sequence ID" value="NZ_LYMM01000059.1"/>
</dbReference>
<feature type="transmembrane region" description="Helical" evidence="2">
    <location>
        <begin position="391"/>
        <end position="415"/>
    </location>
</feature>
<feature type="transmembrane region" description="Helical" evidence="2">
    <location>
        <begin position="22"/>
        <end position="40"/>
    </location>
</feature>
<dbReference type="Pfam" id="PF04235">
    <property type="entry name" value="DUF418"/>
    <property type="match status" value="1"/>
</dbReference>
<accession>A0A2K2FWE4</accession>
<feature type="region of interest" description="Disordered" evidence="1">
    <location>
        <begin position="445"/>
        <end position="471"/>
    </location>
</feature>
<proteinExistence type="predicted"/>
<feature type="transmembrane region" description="Helical" evidence="2">
    <location>
        <begin position="151"/>
        <end position="169"/>
    </location>
</feature>
<organism evidence="4 5">
    <name type="scientific">Novosphingobium guangzhouense</name>
    <dbReference type="NCBI Taxonomy" id="1850347"/>
    <lineage>
        <taxon>Bacteria</taxon>
        <taxon>Pseudomonadati</taxon>
        <taxon>Pseudomonadota</taxon>
        <taxon>Alphaproteobacteria</taxon>
        <taxon>Sphingomonadales</taxon>
        <taxon>Sphingomonadaceae</taxon>
        <taxon>Novosphingobium</taxon>
    </lineage>
</organism>
<dbReference type="PANTHER" id="PTHR30590:SF2">
    <property type="entry name" value="INNER MEMBRANE PROTEIN"/>
    <property type="match status" value="1"/>
</dbReference>
<evidence type="ECO:0000256" key="1">
    <source>
        <dbReference type="SAM" id="MobiDB-lite"/>
    </source>
</evidence>
<feature type="region of interest" description="Disordered" evidence="1">
    <location>
        <begin position="206"/>
        <end position="228"/>
    </location>
</feature>
<evidence type="ECO:0000313" key="4">
    <source>
        <dbReference type="EMBL" id="PNU03094.1"/>
    </source>
</evidence>
<dbReference type="EMBL" id="LYMM01000059">
    <property type="protein sequence ID" value="PNU03094.1"/>
    <property type="molecule type" value="Genomic_DNA"/>
</dbReference>